<accession>A0A370KRC8</accession>
<reference evidence="4 5" key="1">
    <citation type="submission" date="2017-03" db="EMBL/GenBank/DDBJ databases">
        <title>Genome analysis of Rhizobial strains effectives or ineffectives for nitrogen fixation isolated from bean seeds.</title>
        <authorList>
            <person name="Peralta H."/>
            <person name="Aguilar-Vera A."/>
            <person name="Mora Y."/>
            <person name="Vargas-Lagunas C."/>
            <person name="Girard L."/>
            <person name="Mora J."/>
        </authorList>
    </citation>
    <scope>NUCLEOTIDE SEQUENCE [LARGE SCALE GENOMIC DNA]</scope>
    <source>
        <strain evidence="4 5">CCGM3</strain>
    </source>
</reference>
<dbReference type="Proteomes" id="UP000254939">
    <property type="component" value="Unassembled WGS sequence"/>
</dbReference>
<dbReference type="AlphaFoldDB" id="A0A370KRC8"/>
<dbReference type="Pfam" id="PF00724">
    <property type="entry name" value="Oxidored_FMN"/>
    <property type="match status" value="1"/>
</dbReference>
<organism evidence="4 5">
    <name type="scientific">Rhizobium grahamii</name>
    <dbReference type="NCBI Taxonomy" id="1120045"/>
    <lineage>
        <taxon>Bacteria</taxon>
        <taxon>Pseudomonadati</taxon>
        <taxon>Pseudomonadota</taxon>
        <taxon>Alphaproteobacteria</taxon>
        <taxon>Hyphomicrobiales</taxon>
        <taxon>Rhizobiaceae</taxon>
        <taxon>Rhizobium/Agrobacterium group</taxon>
        <taxon>Rhizobium</taxon>
    </lineage>
</organism>
<keyword evidence="2" id="KW-0560">Oxidoreductase</keyword>
<evidence type="ECO:0000313" key="5">
    <source>
        <dbReference type="Proteomes" id="UP000254939"/>
    </source>
</evidence>
<dbReference type="PANTHER" id="PTHR43656:SF2">
    <property type="entry name" value="BINDING OXIDOREDUCTASE, PUTATIVE (AFU_ORTHOLOGUE AFUA_2G08260)-RELATED"/>
    <property type="match status" value="1"/>
</dbReference>
<evidence type="ECO:0000256" key="2">
    <source>
        <dbReference type="ARBA" id="ARBA00023002"/>
    </source>
</evidence>
<sequence length="405" mass="43347">MDPLSQTNGPLFEPLPLPCGLTLNNRIAKSAMSDSLGDGTGHPTAVQTRLYQRWAEGGLAVSIIGEVQLTSGYAENPGNLVLNEASDLERFRKLALHGSENGTSLWLQLGHAGALAYAPTSNPKGPTAFDLPGLRCVEITSEEIGQLPSQFAATARLAQEAGFGGVQIHAAHGFLLSQFLSPLFNKRTDGYGGTIASRMRLLLEAIDATRAAVGPSFPIAVKLNSSDELEGGFDEEDALKVVAALNRTSMDLIDISGGTYFPGAKSASDRSGRGPYFLEFAKRARAVTTKPLMLTGGFKTRAQAEDAVASGAVDMVGLARALVLEPSLPNLWKEQKKSEPTFPRFSDAPEGGVTAWYTMRLAEIGTNTETSDFLGLERAIQAYKARDEARTEQWSAHFENAVRTS</sequence>
<dbReference type="Gene3D" id="3.20.20.70">
    <property type="entry name" value="Aldolase class I"/>
    <property type="match status" value="1"/>
</dbReference>
<dbReference type="SUPFAM" id="SSF51395">
    <property type="entry name" value="FMN-linked oxidoreductases"/>
    <property type="match status" value="1"/>
</dbReference>
<proteinExistence type="predicted"/>
<gene>
    <name evidence="4" type="ORF">B5K06_11420</name>
</gene>
<evidence type="ECO:0000256" key="1">
    <source>
        <dbReference type="ARBA" id="ARBA00022630"/>
    </source>
</evidence>
<dbReference type="PANTHER" id="PTHR43656">
    <property type="entry name" value="BINDING OXIDOREDUCTASE, PUTATIVE (AFU_ORTHOLOGUE AFUA_2G08260)-RELATED"/>
    <property type="match status" value="1"/>
</dbReference>
<dbReference type="RefSeq" id="WP_189635615.1">
    <property type="nucleotide sequence ID" value="NZ_KZ857259.1"/>
</dbReference>
<protein>
    <submittedName>
        <fullName evidence="4">Oxidoreductase</fullName>
    </submittedName>
</protein>
<dbReference type="CDD" id="cd04733">
    <property type="entry name" value="OYE_like_2_FMN"/>
    <property type="match status" value="1"/>
</dbReference>
<dbReference type="GO" id="GO:0016491">
    <property type="term" value="F:oxidoreductase activity"/>
    <property type="evidence" value="ECO:0007669"/>
    <property type="project" value="UniProtKB-KW"/>
</dbReference>
<evidence type="ECO:0000259" key="3">
    <source>
        <dbReference type="Pfam" id="PF00724"/>
    </source>
</evidence>
<dbReference type="GO" id="GO:0010181">
    <property type="term" value="F:FMN binding"/>
    <property type="evidence" value="ECO:0007669"/>
    <property type="project" value="InterPro"/>
</dbReference>
<comment type="caution">
    <text evidence="4">The sequence shown here is derived from an EMBL/GenBank/DDBJ whole genome shotgun (WGS) entry which is preliminary data.</text>
</comment>
<keyword evidence="1" id="KW-0285">Flavoprotein</keyword>
<feature type="domain" description="NADH:flavin oxidoreductase/NADH oxidase N-terminal" evidence="3">
    <location>
        <begin position="11"/>
        <end position="336"/>
    </location>
</feature>
<name>A0A370KRC8_9HYPH</name>
<dbReference type="InterPro" id="IPR001155">
    <property type="entry name" value="OxRdtase_FMN_N"/>
</dbReference>
<dbReference type="InterPro" id="IPR013785">
    <property type="entry name" value="Aldolase_TIM"/>
</dbReference>
<evidence type="ECO:0000313" key="4">
    <source>
        <dbReference type="EMBL" id="RDJ12342.1"/>
    </source>
</evidence>
<dbReference type="EMBL" id="NAAC01000011">
    <property type="protein sequence ID" value="RDJ12342.1"/>
    <property type="molecule type" value="Genomic_DNA"/>
</dbReference>
<dbReference type="InterPro" id="IPR051799">
    <property type="entry name" value="NADH_flavin_oxidoreductase"/>
</dbReference>